<dbReference type="SMART" id="SM00228">
    <property type="entry name" value="PDZ"/>
    <property type="match status" value="1"/>
</dbReference>
<keyword evidence="2" id="KW-0645">Protease</keyword>
<dbReference type="GO" id="GO:0008236">
    <property type="term" value="F:serine-type peptidase activity"/>
    <property type="evidence" value="ECO:0007669"/>
    <property type="project" value="UniProtKB-KW"/>
</dbReference>
<dbReference type="InterPro" id="IPR005151">
    <property type="entry name" value="Tail-specific_protease"/>
</dbReference>
<dbReference type="CDD" id="cd07560">
    <property type="entry name" value="Peptidase_S41_CPP"/>
    <property type="match status" value="1"/>
</dbReference>
<proteinExistence type="inferred from homology"/>
<sequence length="426" mass="47559">MISRLGPVVSGGSSSLKLFFLVLFSVLLGLSIGLVLDLASTGPNFYSKLNLSDNRDLSSLSSKSDSVRNLLTQAERFVFDNFFGEYKSLEQSKHHILKSYINSLGDKNTFYLNPEEAKQYLSSLSSEFEGIGVVLDQVKIGDNSYVIVSSLLDNGAAKKDGRIIQKSKILKVDNSWVVNKSPSEVAMLIRGPSNTLVSILLHDDSVGEYSVTLVREKVKTEKFLYVDFDQYSYQYIRINDFVDGSVADLKKNWEDIKRRLKTGTEKSLILDLRGNPGGYVEGAILISESFLPEGKVVMYEVNSKLVETRKVVTSDPDQLVFSEIYILIDRNTASAAEILALSLRENMKNVFLVGEKTFGKGTEQKIIENFLDSGGLLSITYQKWTSPTKRIVTKDNPVSPDIDIPNVTDKEIDEILKLIKDTTKIK</sequence>
<gene>
    <name evidence="7" type="ORF">D6810_00425</name>
</gene>
<keyword evidence="3" id="KW-0378">Hydrolase</keyword>
<evidence type="ECO:0000313" key="7">
    <source>
        <dbReference type="EMBL" id="RMD77641.1"/>
    </source>
</evidence>
<dbReference type="Gene3D" id="3.90.226.10">
    <property type="entry name" value="2-enoyl-CoA Hydratase, Chain A, domain 1"/>
    <property type="match status" value="1"/>
</dbReference>
<comment type="caution">
    <text evidence="7">The sequence shown here is derived from an EMBL/GenBank/DDBJ whole genome shotgun (WGS) entry which is preliminary data.</text>
</comment>
<name>A0A3M0Z3L2_9BACT</name>
<dbReference type="Gene3D" id="2.30.42.10">
    <property type="match status" value="1"/>
</dbReference>
<keyword evidence="4" id="KW-0720">Serine protease</keyword>
<dbReference type="InterPro" id="IPR036034">
    <property type="entry name" value="PDZ_sf"/>
</dbReference>
<dbReference type="GO" id="GO:0007165">
    <property type="term" value="P:signal transduction"/>
    <property type="evidence" value="ECO:0007669"/>
    <property type="project" value="TreeGrafter"/>
</dbReference>
<dbReference type="InterPro" id="IPR004447">
    <property type="entry name" value="Peptidase_S41A"/>
</dbReference>
<dbReference type="AlphaFoldDB" id="A0A3M0Z3L2"/>
<comment type="similarity">
    <text evidence="1">Belongs to the peptidase S41A family.</text>
</comment>
<dbReference type="GO" id="GO:0004175">
    <property type="term" value="F:endopeptidase activity"/>
    <property type="evidence" value="ECO:0007669"/>
    <property type="project" value="TreeGrafter"/>
</dbReference>
<dbReference type="InterPro" id="IPR029045">
    <property type="entry name" value="ClpP/crotonase-like_dom_sf"/>
</dbReference>
<evidence type="ECO:0000256" key="2">
    <source>
        <dbReference type="ARBA" id="ARBA00022670"/>
    </source>
</evidence>
<feature type="domain" description="Tail specific protease" evidence="6">
    <location>
        <begin position="206"/>
        <end position="405"/>
    </location>
</feature>
<dbReference type="Pfam" id="PF00595">
    <property type="entry name" value="PDZ"/>
    <property type="match status" value="1"/>
</dbReference>
<dbReference type="Gene3D" id="3.30.750.44">
    <property type="match status" value="1"/>
</dbReference>
<reference evidence="7 8" key="1">
    <citation type="submission" date="2018-10" db="EMBL/GenBank/DDBJ databases">
        <title>Thermophilic Lithotrophy and Phototrophy in an Intertidal, Iron-rich, Geothermal Spring.</title>
        <authorList>
            <person name="Ward L.M."/>
            <person name="Idei A."/>
            <person name="Nakagawa M."/>
            <person name="Ueno Y."/>
            <person name="Fischer W."/>
            <person name="Mcglynn S.E."/>
        </authorList>
    </citation>
    <scope>NUCLEOTIDE SEQUENCE [LARGE SCALE GENOMIC DNA]</scope>
    <source>
        <strain evidence="7">J137</strain>
    </source>
</reference>
<dbReference type="GO" id="GO:0006508">
    <property type="term" value="P:proteolysis"/>
    <property type="evidence" value="ECO:0007669"/>
    <property type="project" value="UniProtKB-KW"/>
</dbReference>
<dbReference type="PANTHER" id="PTHR32060:SF22">
    <property type="entry name" value="CARBOXYL-TERMINAL-PROCESSING PEPTIDASE 3, CHLOROPLASTIC"/>
    <property type="match status" value="1"/>
</dbReference>
<dbReference type="GO" id="GO:0030288">
    <property type="term" value="C:outer membrane-bounded periplasmic space"/>
    <property type="evidence" value="ECO:0007669"/>
    <property type="project" value="TreeGrafter"/>
</dbReference>
<feature type="domain" description="PDZ" evidence="5">
    <location>
        <begin position="129"/>
        <end position="205"/>
    </location>
</feature>
<dbReference type="SUPFAM" id="SSF52096">
    <property type="entry name" value="ClpP/crotonase"/>
    <property type="match status" value="1"/>
</dbReference>
<accession>A0A3M0Z3L2</accession>
<evidence type="ECO:0000313" key="8">
    <source>
        <dbReference type="Proteomes" id="UP000269410"/>
    </source>
</evidence>
<evidence type="ECO:0000259" key="5">
    <source>
        <dbReference type="SMART" id="SM00228"/>
    </source>
</evidence>
<organism evidence="7 8">
    <name type="scientific">Candidatus Dojkabacteria bacterium</name>
    <dbReference type="NCBI Taxonomy" id="2099670"/>
    <lineage>
        <taxon>Bacteria</taxon>
        <taxon>Candidatus Dojkabacteria</taxon>
    </lineage>
</organism>
<evidence type="ECO:0008006" key="9">
    <source>
        <dbReference type="Google" id="ProtNLM"/>
    </source>
</evidence>
<dbReference type="InterPro" id="IPR001478">
    <property type="entry name" value="PDZ"/>
</dbReference>
<protein>
    <recommendedName>
        <fullName evidence="9">S41 family peptidase</fullName>
    </recommendedName>
</protein>
<evidence type="ECO:0000256" key="4">
    <source>
        <dbReference type="ARBA" id="ARBA00022825"/>
    </source>
</evidence>
<dbReference type="EMBL" id="RFKV01000015">
    <property type="protein sequence ID" value="RMD77641.1"/>
    <property type="molecule type" value="Genomic_DNA"/>
</dbReference>
<evidence type="ECO:0000256" key="1">
    <source>
        <dbReference type="ARBA" id="ARBA00009179"/>
    </source>
</evidence>
<evidence type="ECO:0000256" key="3">
    <source>
        <dbReference type="ARBA" id="ARBA00022801"/>
    </source>
</evidence>
<dbReference type="Proteomes" id="UP000269410">
    <property type="component" value="Unassembled WGS sequence"/>
</dbReference>
<dbReference type="SUPFAM" id="SSF50156">
    <property type="entry name" value="PDZ domain-like"/>
    <property type="match status" value="1"/>
</dbReference>
<dbReference type="Pfam" id="PF03572">
    <property type="entry name" value="Peptidase_S41"/>
    <property type="match status" value="1"/>
</dbReference>
<dbReference type="SMART" id="SM00245">
    <property type="entry name" value="TSPc"/>
    <property type="match status" value="1"/>
</dbReference>
<dbReference type="PANTHER" id="PTHR32060">
    <property type="entry name" value="TAIL-SPECIFIC PROTEASE"/>
    <property type="match status" value="1"/>
</dbReference>
<evidence type="ECO:0000259" key="6">
    <source>
        <dbReference type="SMART" id="SM00245"/>
    </source>
</evidence>